<feature type="repeat" description="WD" evidence="3">
    <location>
        <begin position="682"/>
        <end position="723"/>
    </location>
</feature>
<dbReference type="Pfam" id="PF00931">
    <property type="entry name" value="NB-ARC"/>
    <property type="match status" value="1"/>
</dbReference>
<dbReference type="Pfam" id="PF13676">
    <property type="entry name" value="TIR_2"/>
    <property type="match status" value="1"/>
</dbReference>
<proteinExistence type="predicted"/>
<dbReference type="SUPFAM" id="SSF50998">
    <property type="entry name" value="Quinoprotein alcohol dehydrogenase-like"/>
    <property type="match status" value="1"/>
</dbReference>
<dbReference type="InterPro" id="IPR011047">
    <property type="entry name" value="Quinoprotein_ADH-like_sf"/>
</dbReference>
<reference evidence="5" key="1">
    <citation type="submission" date="2020-10" db="EMBL/GenBank/DDBJ databases">
        <title>Taxonomic study of unclassified bacteria belonging to the class Ktedonobacteria.</title>
        <authorList>
            <person name="Yabe S."/>
            <person name="Wang C.M."/>
            <person name="Zheng Y."/>
            <person name="Sakai Y."/>
            <person name="Cavaletti L."/>
            <person name="Monciardini P."/>
            <person name="Donadio S."/>
        </authorList>
    </citation>
    <scope>NUCLEOTIDE SEQUENCE</scope>
    <source>
        <strain evidence="5">ID150040</strain>
    </source>
</reference>
<dbReference type="AlphaFoldDB" id="A0A8J3ITX7"/>
<dbReference type="Gene3D" id="3.40.50.300">
    <property type="entry name" value="P-loop containing nucleotide triphosphate hydrolases"/>
    <property type="match status" value="1"/>
</dbReference>
<gene>
    <name evidence="5" type="ORF">KSF_085280</name>
</gene>
<dbReference type="Gene3D" id="1.10.10.10">
    <property type="entry name" value="Winged helix-like DNA-binding domain superfamily/Winged helix DNA-binding domain"/>
    <property type="match status" value="1"/>
</dbReference>
<evidence type="ECO:0000256" key="1">
    <source>
        <dbReference type="ARBA" id="ARBA00022574"/>
    </source>
</evidence>
<sequence>MKQELEKHLKILLDQHLVTFWSHDQIQPGNETAQVIQRQFFSASVLLLLLSPDYFSSDQCQHEMEQAIERQYSGTARVFLILGRPCSWEMETRLQRLPVLPEHTEPVILWRNRDQAWLSIVRTLCQRFHLQASVFSARRPAIFEARDLPAGYVARPVEFNAVKRLLLSETGMRTPVAITTALHGAGGFGKTTLALALCHDPDIQTTFADGILWITLGETPPNPLSLLNALVTSLTKKHANYITLEQAVARLRSLLLYRSYLIVLDDVWEGVDLTPFLEGGPHCVRLITTRNTSVLPDSSKRVFVDTMREKEAIQLLCQGLPASLQKPPYVVTLSAIVKDLGEWPLLLTLANSTLKEWLNSNQSFSNALADLHDDYKADGIVAFDKANTNQRHQAVERCLTASLRLLSREEALRYQELSIFPEDADIPLATVGKLWQVTGGLDQRKVKKLCLRLFSLSLLVSCDLRTQTIRLHDVLRNYLQQMATAHVTSFHHAFLNAYHLPTWGDLSLEEPYLWKHLFFHLKAADRIPELLIIAHNFHYLTKKAFLLGSHTIEIDLQEAITLAPHDQSLMLLHTRIAQIGHLMNYDDVLSNTQCLFLSYLCDLEHYREQCAILEKHIEGVYVKACYTLATSFPSMFYRTLSVHMEAVNGCTISADGKFIVSASDDPTLIIWSRENGEIVRTLRGHTDKVNGCAISADGKFIVSASDDCTLRVWNRENGEIVHTLQRHTAKVNGCAISADGRWIVSASDDRTLRVWNRENGEVVRTLQRHTAKVNGCAISADGKFIVSVSDDCTLRVWNRENGEIVRTLRGHTAKINGCAISADGKFIVSASDDCTLRVWNRENGEVVRTFDETLRVWNREEEIWHILEEHTDKVNGCAISADGRWIVSVSDDRTLRVWNRRIGVGEVVHIWEEEYTTGRVTGCAISADGRWIVSASWIGPLMIWDREPREIMRTLQRHTSSVNGCAISADGRWIVSASWDGTLKIWNRENGEVVRTLPGHTASVNGCAISADGKFIVSASDDHTLKIWNRENGEIVRTLRGHTDRVNGCAISADGKFIVSASSDHTLKIWNRENGEVVRTLQGHTRWVQACTISANGRWIVSASWDGTLKIWNRETEEVVRTLQGHTASVNGCAISADGKFIVSASDDRTLKIWNRKTGTVVHTLRGHTGEATRCAISADGRWIVSSSSDNTLKVWEMQSGRCLCTLALETYYLDICFSSASPYFVASGEDVYFFELVQGNTSMLSTW</sequence>
<feature type="repeat" description="WD" evidence="3">
    <location>
        <begin position="766"/>
        <end position="807"/>
    </location>
</feature>
<dbReference type="InterPro" id="IPR018391">
    <property type="entry name" value="PQQ_b-propeller_rpt"/>
</dbReference>
<dbReference type="PANTHER" id="PTHR19848:SF8">
    <property type="entry name" value="F-BOX AND WD REPEAT DOMAIN CONTAINING 7"/>
    <property type="match status" value="1"/>
</dbReference>
<dbReference type="SUPFAM" id="SSF50978">
    <property type="entry name" value="WD40 repeat-like"/>
    <property type="match status" value="1"/>
</dbReference>
<dbReference type="InterPro" id="IPR019775">
    <property type="entry name" value="WD40_repeat_CS"/>
</dbReference>
<dbReference type="EMBL" id="BNJK01000002">
    <property type="protein sequence ID" value="GHO98480.1"/>
    <property type="molecule type" value="Genomic_DNA"/>
</dbReference>
<feature type="repeat" description="WD" evidence="3">
    <location>
        <begin position="997"/>
        <end position="1038"/>
    </location>
</feature>
<dbReference type="SUPFAM" id="SSF52540">
    <property type="entry name" value="P-loop containing nucleoside triphosphate hydrolases"/>
    <property type="match status" value="1"/>
</dbReference>
<feature type="repeat" description="WD" evidence="3">
    <location>
        <begin position="1123"/>
        <end position="1164"/>
    </location>
</feature>
<dbReference type="PROSITE" id="PS50294">
    <property type="entry name" value="WD_REPEATS_REGION"/>
    <property type="match status" value="12"/>
</dbReference>
<dbReference type="PRINTS" id="PR00320">
    <property type="entry name" value="GPROTEINBRPT"/>
</dbReference>
<dbReference type="PROSITE" id="PS50104">
    <property type="entry name" value="TIR"/>
    <property type="match status" value="1"/>
</dbReference>
<dbReference type="SMART" id="SM00320">
    <property type="entry name" value="WD40"/>
    <property type="match status" value="14"/>
</dbReference>
<dbReference type="GO" id="GO:0005829">
    <property type="term" value="C:cytosol"/>
    <property type="evidence" value="ECO:0007669"/>
    <property type="project" value="UniProtKB-ARBA"/>
</dbReference>
<evidence type="ECO:0000256" key="3">
    <source>
        <dbReference type="PROSITE-ProRule" id="PRU00221"/>
    </source>
</evidence>
<dbReference type="GO" id="GO:0007165">
    <property type="term" value="P:signal transduction"/>
    <property type="evidence" value="ECO:0007669"/>
    <property type="project" value="InterPro"/>
</dbReference>
<name>A0A8J3ITX7_9CHLR</name>
<keyword evidence="2" id="KW-0677">Repeat</keyword>
<comment type="caution">
    <text evidence="5">The sequence shown here is derived from an EMBL/GenBank/DDBJ whole genome shotgun (WGS) entry which is preliminary data.</text>
</comment>
<feature type="repeat" description="WD" evidence="3">
    <location>
        <begin position="808"/>
        <end position="849"/>
    </location>
</feature>
<feature type="domain" description="TIR" evidence="4">
    <location>
        <begin position="1"/>
        <end position="128"/>
    </location>
</feature>
<dbReference type="InterPro" id="IPR002182">
    <property type="entry name" value="NB-ARC"/>
</dbReference>
<feature type="repeat" description="WD" evidence="3">
    <location>
        <begin position="724"/>
        <end position="765"/>
    </location>
</feature>
<feature type="repeat" description="WD" evidence="3">
    <location>
        <begin position="1165"/>
        <end position="1206"/>
    </location>
</feature>
<evidence type="ECO:0000256" key="2">
    <source>
        <dbReference type="ARBA" id="ARBA00022737"/>
    </source>
</evidence>
<dbReference type="InterPro" id="IPR036388">
    <property type="entry name" value="WH-like_DNA-bd_sf"/>
</dbReference>
<dbReference type="InterPro" id="IPR035897">
    <property type="entry name" value="Toll_tir_struct_dom_sf"/>
</dbReference>
<dbReference type="CDD" id="cd00200">
    <property type="entry name" value="WD40"/>
    <property type="match status" value="2"/>
</dbReference>
<dbReference type="InterPro" id="IPR000157">
    <property type="entry name" value="TIR_dom"/>
</dbReference>
<organism evidence="5 6">
    <name type="scientific">Reticulibacter mediterranei</name>
    <dbReference type="NCBI Taxonomy" id="2778369"/>
    <lineage>
        <taxon>Bacteria</taxon>
        <taxon>Bacillati</taxon>
        <taxon>Chloroflexota</taxon>
        <taxon>Ktedonobacteria</taxon>
        <taxon>Ktedonobacterales</taxon>
        <taxon>Reticulibacteraceae</taxon>
        <taxon>Reticulibacter</taxon>
    </lineage>
</organism>
<dbReference type="InterPro" id="IPR001680">
    <property type="entry name" value="WD40_rpt"/>
</dbReference>
<feature type="repeat" description="WD" evidence="3">
    <location>
        <begin position="640"/>
        <end position="681"/>
    </location>
</feature>
<dbReference type="InterPro" id="IPR036322">
    <property type="entry name" value="WD40_repeat_dom_sf"/>
</dbReference>
<evidence type="ECO:0000259" key="4">
    <source>
        <dbReference type="PROSITE" id="PS50104"/>
    </source>
</evidence>
<dbReference type="SUPFAM" id="SSF52200">
    <property type="entry name" value="Toll/Interleukin receptor TIR domain"/>
    <property type="match status" value="1"/>
</dbReference>
<dbReference type="InterPro" id="IPR027417">
    <property type="entry name" value="P-loop_NTPase"/>
</dbReference>
<dbReference type="Proteomes" id="UP000597444">
    <property type="component" value="Unassembled WGS sequence"/>
</dbReference>
<dbReference type="PRINTS" id="PR00364">
    <property type="entry name" value="DISEASERSIST"/>
</dbReference>
<keyword evidence="6" id="KW-1185">Reference proteome</keyword>
<evidence type="ECO:0000313" key="6">
    <source>
        <dbReference type="Proteomes" id="UP000597444"/>
    </source>
</evidence>
<feature type="repeat" description="WD" evidence="3">
    <location>
        <begin position="955"/>
        <end position="996"/>
    </location>
</feature>
<dbReference type="SMART" id="SM00564">
    <property type="entry name" value="PQQ"/>
    <property type="match status" value="7"/>
</dbReference>
<dbReference type="GO" id="GO:0043531">
    <property type="term" value="F:ADP binding"/>
    <property type="evidence" value="ECO:0007669"/>
    <property type="project" value="InterPro"/>
</dbReference>
<feature type="repeat" description="WD" evidence="3">
    <location>
        <begin position="867"/>
        <end position="899"/>
    </location>
</feature>
<dbReference type="PANTHER" id="PTHR19848">
    <property type="entry name" value="WD40 REPEAT PROTEIN"/>
    <property type="match status" value="1"/>
</dbReference>
<keyword evidence="1 3" id="KW-0853">WD repeat</keyword>
<evidence type="ECO:0000313" key="5">
    <source>
        <dbReference type="EMBL" id="GHO98480.1"/>
    </source>
</evidence>
<dbReference type="Gene3D" id="2.130.10.10">
    <property type="entry name" value="YVTN repeat-like/Quinoprotein amine dehydrogenase"/>
    <property type="match status" value="7"/>
</dbReference>
<feature type="repeat" description="WD" evidence="3">
    <location>
        <begin position="1039"/>
        <end position="1080"/>
    </location>
</feature>
<dbReference type="InterPro" id="IPR020472">
    <property type="entry name" value="WD40_PAC1"/>
</dbReference>
<dbReference type="InterPro" id="IPR015943">
    <property type="entry name" value="WD40/YVTN_repeat-like_dom_sf"/>
</dbReference>
<dbReference type="PROSITE" id="PS50082">
    <property type="entry name" value="WD_REPEATS_2"/>
    <property type="match status" value="12"/>
</dbReference>
<feature type="repeat" description="WD" evidence="3">
    <location>
        <begin position="1081"/>
        <end position="1122"/>
    </location>
</feature>
<protein>
    <recommendedName>
        <fullName evidence="4">TIR domain-containing protein</fullName>
    </recommendedName>
</protein>
<dbReference type="Gene3D" id="3.40.50.10140">
    <property type="entry name" value="Toll/interleukin-1 receptor homology (TIR) domain"/>
    <property type="match status" value="1"/>
</dbReference>
<dbReference type="Pfam" id="PF00400">
    <property type="entry name" value="WD40"/>
    <property type="match status" value="13"/>
</dbReference>
<dbReference type="PROSITE" id="PS00678">
    <property type="entry name" value="WD_REPEATS_1"/>
    <property type="match status" value="1"/>
</dbReference>
<accession>A0A8J3ITX7</accession>